<proteinExistence type="predicted"/>
<feature type="region of interest" description="Disordered" evidence="1">
    <location>
        <begin position="176"/>
        <end position="206"/>
    </location>
</feature>
<comment type="caution">
    <text evidence="3">The sequence shown here is derived from an EMBL/GenBank/DDBJ whole genome shotgun (WGS) entry which is preliminary data.</text>
</comment>
<evidence type="ECO:0000256" key="1">
    <source>
        <dbReference type="SAM" id="MobiDB-lite"/>
    </source>
</evidence>
<feature type="compositionally biased region" description="Basic residues" evidence="1">
    <location>
        <begin position="185"/>
        <end position="194"/>
    </location>
</feature>
<keyword evidence="4" id="KW-1185">Reference proteome</keyword>
<dbReference type="InterPro" id="IPR041661">
    <property type="entry name" value="ZN622/Rei1/Reh1_Znf-C2H2"/>
</dbReference>
<dbReference type="Proteomes" id="UP000073492">
    <property type="component" value="Unassembled WGS sequence"/>
</dbReference>
<dbReference type="PANTHER" id="PTHR13182">
    <property type="entry name" value="ZINC FINGER PROTEIN 622"/>
    <property type="match status" value="1"/>
</dbReference>
<dbReference type="AlphaFoldDB" id="A0A139I065"/>
<name>A0A139I065_9PEZI</name>
<dbReference type="Pfam" id="PF12756">
    <property type="entry name" value="zf-C2H2_2"/>
    <property type="match status" value="1"/>
</dbReference>
<dbReference type="PANTHER" id="PTHR13182:SF8">
    <property type="entry name" value="CYTOPLASMIC 60S SUBUNIT BIOGENESIS FACTOR ZNF622"/>
    <property type="match status" value="1"/>
</dbReference>
<reference evidence="3 4" key="1">
    <citation type="submission" date="2015-07" db="EMBL/GenBank/DDBJ databases">
        <title>Comparative genomics of the Sigatoka disease complex on banana suggests a link between parallel evolutionary changes in Pseudocercospora fijiensis and Pseudocercospora eumusae and increased virulence on the banana host.</title>
        <authorList>
            <person name="Chang T.-C."/>
            <person name="Salvucci A."/>
            <person name="Crous P.W."/>
            <person name="Stergiopoulos I."/>
        </authorList>
    </citation>
    <scope>NUCLEOTIDE SEQUENCE [LARGE SCALE GENOMIC DNA]</scope>
    <source>
        <strain evidence="3 4">CBS 116634</strain>
    </source>
</reference>
<organism evidence="3 4">
    <name type="scientific">Pseudocercospora musae</name>
    <dbReference type="NCBI Taxonomy" id="113226"/>
    <lineage>
        <taxon>Eukaryota</taxon>
        <taxon>Fungi</taxon>
        <taxon>Dikarya</taxon>
        <taxon>Ascomycota</taxon>
        <taxon>Pezizomycotina</taxon>
        <taxon>Dothideomycetes</taxon>
        <taxon>Dothideomycetidae</taxon>
        <taxon>Mycosphaerellales</taxon>
        <taxon>Mycosphaerellaceae</taxon>
        <taxon>Pseudocercospora</taxon>
    </lineage>
</organism>
<feature type="domain" description="ZN622/Rei1/Reh1 zinc finger C2H2-type" evidence="2">
    <location>
        <begin position="67"/>
        <end position="144"/>
    </location>
</feature>
<dbReference type="STRING" id="113226.A0A139I065"/>
<feature type="region of interest" description="Disordered" evidence="1">
    <location>
        <begin position="39"/>
        <end position="59"/>
    </location>
</feature>
<protein>
    <recommendedName>
        <fullName evidence="2">ZN622/Rei1/Reh1 zinc finger C2H2-type domain-containing protein</fullName>
    </recommendedName>
</protein>
<evidence type="ECO:0000313" key="3">
    <source>
        <dbReference type="EMBL" id="KXT08116.1"/>
    </source>
</evidence>
<evidence type="ECO:0000259" key="2">
    <source>
        <dbReference type="Pfam" id="PF12756"/>
    </source>
</evidence>
<dbReference type="GO" id="GO:0030687">
    <property type="term" value="C:preribosome, large subunit precursor"/>
    <property type="evidence" value="ECO:0007669"/>
    <property type="project" value="TreeGrafter"/>
</dbReference>
<dbReference type="InterPro" id="IPR040025">
    <property type="entry name" value="Znf622/Rei1/Reh1"/>
</dbReference>
<evidence type="ECO:0000313" key="4">
    <source>
        <dbReference type="Proteomes" id="UP000073492"/>
    </source>
</evidence>
<dbReference type="OrthoDB" id="19329at2759"/>
<dbReference type="GO" id="GO:0042273">
    <property type="term" value="P:ribosomal large subunit biogenesis"/>
    <property type="evidence" value="ECO:0007669"/>
    <property type="project" value="TreeGrafter"/>
</dbReference>
<dbReference type="EMBL" id="LFZO01000489">
    <property type="protein sequence ID" value="KXT08116.1"/>
    <property type="molecule type" value="Genomic_DNA"/>
</dbReference>
<accession>A0A139I065</accession>
<sequence length="206" mass="23070">MRTDWHVYNLKRKIVELPPISSRVYDTIVQPAVTDSITADCTPSDLEQDDSSNARDSEQDDMTTATDCLFCLTPSCSTKDNLDHMSACHGFIIPDFEHETLLAYLGFVIAQFHACLYCGHERHSAEAARSHMLAKGHCMLDLSPSSEFLDFWVPGDDKMLNATQGMSDQELRLQSGAVLSSKNAKQTRSRPGRRKLLETSSQRGRK</sequence>
<gene>
    <name evidence="3" type="ORF">AC579_6636</name>
</gene>